<reference evidence="2" key="2">
    <citation type="submission" date="2023-05" db="EMBL/GenBank/DDBJ databases">
        <authorList>
            <consortium name="Lawrence Berkeley National Laboratory"/>
            <person name="Steindorff A."/>
            <person name="Hensen N."/>
            <person name="Bonometti L."/>
            <person name="Westerberg I."/>
            <person name="Brannstrom I.O."/>
            <person name="Guillou S."/>
            <person name="Cros-Aarteil S."/>
            <person name="Calhoun S."/>
            <person name="Haridas S."/>
            <person name="Kuo A."/>
            <person name="Mondo S."/>
            <person name="Pangilinan J."/>
            <person name="Riley R."/>
            <person name="Labutti K."/>
            <person name="Andreopoulos B."/>
            <person name="Lipzen A."/>
            <person name="Chen C."/>
            <person name="Yanf M."/>
            <person name="Daum C."/>
            <person name="Ng V."/>
            <person name="Clum A."/>
            <person name="Ohm R."/>
            <person name="Martin F."/>
            <person name="Silar P."/>
            <person name="Natvig D."/>
            <person name="Lalanne C."/>
            <person name="Gautier V."/>
            <person name="Ament-Velasquez S.L."/>
            <person name="Kruys A."/>
            <person name="Hutchinson M.I."/>
            <person name="Powell A.J."/>
            <person name="Barry K."/>
            <person name="Miller A.N."/>
            <person name="Grigoriev I.V."/>
            <person name="Debuchy R."/>
            <person name="Gladieux P."/>
            <person name="Thoren M.H."/>
            <person name="Johannesson H."/>
        </authorList>
    </citation>
    <scope>NUCLEOTIDE SEQUENCE</scope>
    <source>
        <strain evidence="2">PSN243</strain>
    </source>
</reference>
<comment type="caution">
    <text evidence="2">The sequence shown here is derived from an EMBL/GenBank/DDBJ whole genome shotgun (WGS) entry which is preliminary data.</text>
</comment>
<protein>
    <submittedName>
        <fullName evidence="2">Uncharacterized protein</fullName>
    </submittedName>
</protein>
<dbReference type="AlphaFoldDB" id="A0AAV9G309"/>
<gene>
    <name evidence="2" type="ORF">QBC34DRAFT_431084</name>
</gene>
<dbReference type="Proteomes" id="UP001321760">
    <property type="component" value="Unassembled WGS sequence"/>
</dbReference>
<dbReference type="EMBL" id="MU866001">
    <property type="protein sequence ID" value="KAK4442998.1"/>
    <property type="molecule type" value="Genomic_DNA"/>
</dbReference>
<organism evidence="2 3">
    <name type="scientific">Podospora aff. communis PSN243</name>
    <dbReference type="NCBI Taxonomy" id="3040156"/>
    <lineage>
        <taxon>Eukaryota</taxon>
        <taxon>Fungi</taxon>
        <taxon>Dikarya</taxon>
        <taxon>Ascomycota</taxon>
        <taxon>Pezizomycotina</taxon>
        <taxon>Sordariomycetes</taxon>
        <taxon>Sordariomycetidae</taxon>
        <taxon>Sordariales</taxon>
        <taxon>Podosporaceae</taxon>
        <taxon>Podospora</taxon>
    </lineage>
</organism>
<reference evidence="2" key="1">
    <citation type="journal article" date="2023" name="Mol. Phylogenet. Evol.">
        <title>Genome-scale phylogeny and comparative genomics of the fungal order Sordariales.</title>
        <authorList>
            <person name="Hensen N."/>
            <person name="Bonometti L."/>
            <person name="Westerberg I."/>
            <person name="Brannstrom I.O."/>
            <person name="Guillou S."/>
            <person name="Cros-Aarteil S."/>
            <person name="Calhoun S."/>
            <person name="Haridas S."/>
            <person name="Kuo A."/>
            <person name="Mondo S."/>
            <person name="Pangilinan J."/>
            <person name="Riley R."/>
            <person name="LaButti K."/>
            <person name="Andreopoulos B."/>
            <person name="Lipzen A."/>
            <person name="Chen C."/>
            <person name="Yan M."/>
            <person name="Daum C."/>
            <person name="Ng V."/>
            <person name="Clum A."/>
            <person name="Steindorff A."/>
            <person name="Ohm R.A."/>
            <person name="Martin F."/>
            <person name="Silar P."/>
            <person name="Natvig D.O."/>
            <person name="Lalanne C."/>
            <person name="Gautier V."/>
            <person name="Ament-Velasquez S.L."/>
            <person name="Kruys A."/>
            <person name="Hutchinson M.I."/>
            <person name="Powell A.J."/>
            <person name="Barry K."/>
            <person name="Miller A.N."/>
            <person name="Grigoriev I.V."/>
            <person name="Debuchy R."/>
            <person name="Gladieux P."/>
            <person name="Hiltunen Thoren M."/>
            <person name="Johannesson H."/>
        </authorList>
    </citation>
    <scope>NUCLEOTIDE SEQUENCE</scope>
    <source>
        <strain evidence="2">PSN243</strain>
    </source>
</reference>
<feature type="region of interest" description="Disordered" evidence="1">
    <location>
        <begin position="181"/>
        <end position="213"/>
    </location>
</feature>
<keyword evidence="3" id="KW-1185">Reference proteome</keyword>
<evidence type="ECO:0000313" key="3">
    <source>
        <dbReference type="Proteomes" id="UP001321760"/>
    </source>
</evidence>
<accession>A0AAV9G309</accession>
<proteinExistence type="predicted"/>
<evidence type="ECO:0000256" key="1">
    <source>
        <dbReference type="SAM" id="MobiDB-lite"/>
    </source>
</evidence>
<name>A0AAV9G309_9PEZI</name>
<evidence type="ECO:0000313" key="2">
    <source>
        <dbReference type="EMBL" id="KAK4442998.1"/>
    </source>
</evidence>
<sequence length="213" mass="23544">MGRSGHSNRKKAYVPRAGDNSRLLFEVMGIEDMDYYEETTTQVIIGEDMPEDPYDLLSSFWELIEPAEEPQPKIPKSKFSSRWEVNGDGFKVKISIVSHDNGETWTDVESSKELPQAAPQKKITTSQAFTQSINTNIQTYSGSEAQRSTKGGCIARHILGPHSGMSPGGTTLRRKGLAHITDSSHWGKSATPDPAETDDEAKLSTMRIAVESR</sequence>